<evidence type="ECO:0000313" key="2">
    <source>
        <dbReference type="EMBL" id="QJA77881.1"/>
    </source>
</evidence>
<dbReference type="EMBL" id="MT142543">
    <property type="protein sequence ID" value="QJA84949.1"/>
    <property type="molecule type" value="Genomic_DNA"/>
</dbReference>
<evidence type="ECO:0000256" key="1">
    <source>
        <dbReference type="SAM" id="Phobius"/>
    </source>
</evidence>
<accession>A0A6M3K822</accession>
<name>A0A6M3K822_9ZZZZ</name>
<dbReference type="EMBL" id="MT142307">
    <property type="protein sequence ID" value="QJA77881.1"/>
    <property type="molecule type" value="Genomic_DNA"/>
</dbReference>
<feature type="transmembrane region" description="Helical" evidence="1">
    <location>
        <begin position="40"/>
        <end position="62"/>
    </location>
</feature>
<keyword evidence="1" id="KW-0812">Transmembrane</keyword>
<evidence type="ECO:0000313" key="3">
    <source>
        <dbReference type="EMBL" id="QJA84949.1"/>
    </source>
</evidence>
<gene>
    <name evidence="2" type="ORF">MM415A01195_0018</name>
    <name evidence="3" type="ORF">MM415B02313_0008</name>
</gene>
<reference evidence="2" key="1">
    <citation type="submission" date="2020-03" db="EMBL/GenBank/DDBJ databases">
        <title>The deep terrestrial virosphere.</title>
        <authorList>
            <person name="Holmfeldt K."/>
            <person name="Nilsson E."/>
            <person name="Simone D."/>
            <person name="Lopez-Fernandez M."/>
            <person name="Wu X."/>
            <person name="de Brujin I."/>
            <person name="Lundin D."/>
            <person name="Andersson A."/>
            <person name="Bertilsson S."/>
            <person name="Dopson M."/>
        </authorList>
    </citation>
    <scope>NUCLEOTIDE SEQUENCE</scope>
    <source>
        <strain evidence="2">MM415A01195</strain>
        <strain evidence="3">MM415B02313</strain>
    </source>
</reference>
<keyword evidence="1" id="KW-1133">Transmembrane helix</keyword>
<organism evidence="2">
    <name type="scientific">viral metagenome</name>
    <dbReference type="NCBI Taxonomy" id="1070528"/>
    <lineage>
        <taxon>unclassified sequences</taxon>
        <taxon>metagenomes</taxon>
        <taxon>organismal metagenomes</taxon>
    </lineage>
</organism>
<keyword evidence="1" id="KW-0472">Membrane</keyword>
<proteinExistence type="predicted"/>
<sequence>MDWKTMKIETCVAVLKEKVANIEEKISDFVTKDEFGPVKIIAFGLMGLMAVAVVAALMNMILK</sequence>
<protein>
    <submittedName>
        <fullName evidence="2">Uncharacterized protein</fullName>
    </submittedName>
</protein>
<dbReference type="AlphaFoldDB" id="A0A6M3K822"/>